<organism evidence="1 2">
    <name type="scientific">Magallana gigas</name>
    <name type="common">Pacific oyster</name>
    <name type="synonym">Crassostrea gigas</name>
    <dbReference type="NCBI Taxonomy" id="29159"/>
    <lineage>
        <taxon>Eukaryota</taxon>
        <taxon>Metazoa</taxon>
        <taxon>Spiralia</taxon>
        <taxon>Lophotrochozoa</taxon>
        <taxon>Mollusca</taxon>
        <taxon>Bivalvia</taxon>
        <taxon>Autobranchia</taxon>
        <taxon>Pteriomorphia</taxon>
        <taxon>Ostreida</taxon>
        <taxon>Ostreoidea</taxon>
        <taxon>Ostreidae</taxon>
        <taxon>Magallana</taxon>
    </lineage>
</organism>
<evidence type="ECO:0000313" key="1">
    <source>
        <dbReference type="EnsemblMetazoa" id="G19609.1:cds"/>
    </source>
</evidence>
<dbReference type="Proteomes" id="UP000005408">
    <property type="component" value="Unassembled WGS sequence"/>
</dbReference>
<keyword evidence="2" id="KW-1185">Reference proteome</keyword>
<name>A0A8W8JJU2_MAGGI</name>
<sequence length="190" mass="21832">MLPILAENFASSVYFMSITTMVLNYPNLSKNQMNQDFCFEDMTRTSYPLLPLITLRHPIKLLDQSQSCQVCCQSDNSATLNFRYYDPLMENKITLHLSFNGQSLPFHASKTRHIFGSMFHIHFSYPEYIPSVYELRIENRYGMTRVEFEVLNQPKSLATTKAPCTSLACKLGRSVRNDVIGVPRNLTTNV</sequence>
<proteinExistence type="predicted"/>
<dbReference type="AlphaFoldDB" id="A0A8W8JJU2"/>
<protein>
    <submittedName>
        <fullName evidence="1">Uncharacterized protein</fullName>
    </submittedName>
</protein>
<dbReference type="OrthoDB" id="10497530at2759"/>
<accession>A0A8W8JJU2</accession>
<dbReference type="EnsemblMetazoa" id="G19609.1">
    <property type="protein sequence ID" value="G19609.1:cds"/>
    <property type="gene ID" value="G19609"/>
</dbReference>
<evidence type="ECO:0000313" key="2">
    <source>
        <dbReference type="Proteomes" id="UP000005408"/>
    </source>
</evidence>
<reference evidence="1" key="1">
    <citation type="submission" date="2022-08" db="UniProtKB">
        <authorList>
            <consortium name="EnsemblMetazoa"/>
        </authorList>
    </citation>
    <scope>IDENTIFICATION</scope>
    <source>
        <strain evidence="1">05x7-T-G4-1.051#20</strain>
    </source>
</reference>